<name>A0A7U9THN5_9MOLU</name>
<dbReference type="GO" id="GO:2001295">
    <property type="term" value="P:malonyl-CoA biosynthetic process"/>
    <property type="evidence" value="ECO:0007669"/>
    <property type="project" value="UniProtKB-UniRule"/>
</dbReference>
<dbReference type="SUPFAM" id="SSF52096">
    <property type="entry name" value="ClpP/crotonase"/>
    <property type="match status" value="1"/>
</dbReference>
<comment type="cofactor">
    <cofactor evidence="13">
        <name>Zn(2+)</name>
        <dbReference type="ChEBI" id="CHEBI:29105"/>
    </cofactor>
    <text evidence="13">Binds 1 zinc ion per subunit.</text>
</comment>
<dbReference type="Pfam" id="PF17848">
    <property type="entry name" value="Zn_ribbon_ACC"/>
    <property type="match status" value="1"/>
</dbReference>
<keyword evidence="4 13" id="KW-0479">Metal-binding</keyword>
<keyword evidence="3 13" id="KW-0808">Transferase</keyword>
<evidence type="ECO:0000256" key="12">
    <source>
        <dbReference type="ARBA" id="ARBA00025280"/>
    </source>
</evidence>
<gene>
    <name evidence="13 14" type="primary">accD</name>
    <name evidence="14" type="ORF">MPAN_011970</name>
</gene>
<dbReference type="PANTHER" id="PTHR42995">
    <property type="entry name" value="ACETYL-COENZYME A CARBOXYLASE CARBOXYL TRANSFERASE SUBUNIT BETA, CHLOROPLASTIC"/>
    <property type="match status" value="1"/>
</dbReference>
<evidence type="ECO:0000256" key="3">
    <source>
        <dbReference type="ARBA" id="ARBA00022679"/>
    </source>
</evidence>
<keyword evidence="5 13" id="KW-0547">Nucleotide-binding</keyword>
<keyword evidence="6 13" id="KW-0863">Zinc-finger</keyword>
<feature type="zinc finger region" description="C4-type" evidence="13">
    <location>
        <begin position="39"/>
        <end position="61"/>
    </location>
</feature>
<comment type="function">
    <text evidence="12 13">Component of the acetyl coenzyme A carboxylase (ACC) complex. Biotin carboxylase (BC) catalyzes the carboxylation of biotin on its carrier protein (BCCP) and then the CO(2) group is transferred by the transcarboxylase to acetyl-CoA to form malonyl-CoA.</text>
</comment>
<organism evidence="14 15">
    <name type="scientific">Mariniplasma anaerobium</name>
    <dbReference type="NCBI Taxonomy" id="2735436"/>
    <lineage>
        <taxon>Bacteria</taxon>
        <taxon>Bacillati</taxon>
        <taxon>Mycoplasmatota</taxon>
        <taxon>Mollicutes</taxon>
        <taxon>Acholeplasmatales</taxon>
        <taxon>Acholeplasmataceae</taxon>
        <taxon>Mariniplasma</taxon>
    </lineage>
</organism>
<dbReference type="EMBL" id="AP024412">
    <property type="protein sequence ID" value="BCR36304.1"/>
    <property type="molecule type" value="Genomic_DNA"/>
</dbReference>
<evidence type="ECO:0000256" key="5">
    <source>
        <dbReference type="ARBA" id="ARBA00022741"/>
    </source>
</evidence>
<keyword evidence="8 13" id="KW-0862">Zinc</keyword>
<dbReference type="RefSeq" id="WP_176238878.1">
    <property type="nucleotide sequence ID" value="NZ_AP024412.1"/>
</dbReference>
<dbReference type="AlphaFoldDB" id="A0A7U9THN5"/>
<dbReference type="NCBIfam" id="TIGR00515">
    <property type="entry name" value="accD"/>
    <property type="match status" value="1"/>
</dbReference>
<evidence type="ECO:0000256" key="4">
    <source>
        <dbReference type="ARBA" id="ARBA00022723"/>
    </source>
</evidence>
<dbReference type="Gene3D" id="3.90.226.10">
    <property type="entry name" value="2-enoyl-CoA Hydratase, Chain A, domain 1"/>
    <property type="match status" value="1"/>
</dbReference>
<dbReference type="GO" id="GO:0009317">
    <property type="term" value="C:acetyl-CoA carboxylase complex"/>
    <property type="evidence" value="ECO:0007669"/>
    <property type="project" value="InterPro"/>
</dbReference>
<keyword evidence="10 13" id="KW-0443">Lipid metabolism</keyword>
<evidence type="ECO:0000313" key="15">
    <source>
        <dbReference type="Proteomes" id="UP000620133"/>
    </source>
</evidence>
<dbReference type="UniPathway" id="UPA00655">
    <property type="reaction ID" value="UER00711"/>
</dbReference>
<sequence>MNDFLEQRKKRLEEFKKNVRKKQITYKPLDIPEGLFIKCDQCGAAIYEKTLQVDHYVCPFCDYHFKMSAKDRIALIADEESFDQLFKDIKSLNPLGMEGYEEKVKIGQKISNLNEAFYCGSATVVGIKVAIGALDSSFMMGSMGSAVGEKVTRLIEYATHEKLPLLIFSASGGARMQEGILSLMQMAKTSAALTRHDQEGLLYISILTNPTTGGVAASFASLGDIMIAEKSSLIGFAGARVIKQTIRQDLPDGFQTDVFQLNHGQVDMIIHRNDMRKTLYNLLKLHKRDDEI</sequence>
<dbReference type="GO" id="GO:0006633">
    <property type="term" value="P:fatty acid biosynthetic process"/>
    <property type="evidence" value="ECO:0007669"/>
    <property type="project" value="UniProtKB-KW"/>
</dbReference>
<dbReference type="PROSITE" id="PS50980">
    <property type="entry name" value="COA_CT_NTER"/>
    <property type="match status" value="1"/>
</dbReference>
<keyword evidence="15" id="KW-1185">Reference proteome</keyword>
<feature type="binding site" evidence="13">
    <location>
        <position position="58"/>
    </location>
    <ligand>
        <name>Zn(2+)</name>
        <dbReference type="ChEBI" id="CHEBI:29105"/>
    </ligand>
</feature>
<dbReference type="InterPro" id="IPR029045">
    <property type="entry name" value="ClpP/crotonase-like_dom_sf"/>
</dbReference>
<evidence type="ECO:0000256" key="11">
    <source>
        <dbReference type="ARBA" id="ARBA00023160"/>
    </source>
</evidence>
<dbReference type="GO" id="GO:0003989">
    <property type="term" value="F:acetyl-CoA carboxylase activity"/>
    <property type="evidence" value="ECO:0007669"/>
    <property type="project" value="InterPro"/>
</dbReference>
<comment type="catalytic activity">
    <reaction evidence="13">
        <text>N(6)-carboxybiotinyl-L-lysyl-[protein] + acetyl-CoA = N(6)-biotinyl-L-lysyl-[protein] + malonyl-CoA</text>
        <dbReference type="Rhea" id="RHEA:54728"/>
        <dbReference type="Rhea" id="RHEA-COMP:10505"/>
        <dbReference type="Rhea" id="RHEA-COMP:10506"/>
        <dbReference type="ChEBI" id="CHEBI:57288"/>
        <dbReference type="ChEBI" id="CHEBI:57384"/>
        <dbReference type="ChEBI" id="CHEBI:83144"/>
        <dbReference type="ChEBI" id="CHEBI:83145"/>
        <dbReference type="EC" id="2.1.3.15"/>
    </reaction>
</comment>
<evidence type="ECO:0000256" key="13">
    <source>
        <dbReference type="HAMAP-Rule" id="MF_01395"/>
    </source>
</evidence>
<comment type="similarity">
    <text evidence="13">Belongs to the AccD/PCCB family.</text>
</comment>
<keyword evidence="7 13" id="KW-0276">Fatty acid metabolism</keyword>
<feature type="binding site" evidence="13">
    <location>
        <position position="42"/>
    </location>
    <ligand>
        <name>Zn(2+)</name>
        <dbReference type="ChEBI" id="CHEBI:29105"/>
    </ligand>
</feature>
<accession>A0A7U9THN5</accession>
<dbReference type="PRINTS" id="PR01070">
    <property type="entry name" value="ACCCTRFRASEB"/>
</dbReference>
<protein>
    <recommendedName>
        <fullName evidence="13">Acetyl-coenzyme A carboxylase carboxyl transferase subunit beta</fullName>
        <shortName evidence="13">ACCase subunit beta</shortName>
        <shortName evidence="13">Acetyl-CoA carboxylase carboxyltransferase subunit beta</shortName>
        <ecNumber evidence="13">2.1.3.15</ecNumber>
    </recommendedName>
</protein>
<dbReference type="HAMAP" id="MF_01395">
    <property type="entry name" value="AcetylCoA_CT_beta"/>
    <property type="match status" value="1"/>
</dbReference>
<keyword evidence="2 13" id="KW-0444">Lipid biosynthesis</keyword>
<dbReference type="GO" id="GO:0005524">
    <property type="term" value="F:ATP binding"/>
    <property type="evidence" value="ECO:0007669"/>
    <property type="project" value="UniProtKB-KW"/>
</dbReference>
<comment type="pathway">
    <text evidence="13">Lipid metabolism; malonyl-CoA biosynthesis; malonyl-CoA from acetyl-CoA: step 1/1.</text>
</comment>
<evidence type="ECO:0000256" key="8">
    <source>
        <dbReference type="ARBA" id="ARBA00022833"/>
    </source>
</evidence>
<dbReference type="InterPro" id="IPR000438">
    <property type="entry name" value="Acetyl_CoA_COase_Trfase_b_su"/>
</dbReference>
<keyword evidence="9 13" id="KW-0067">ATP-binding</keyword>
<proteinExistence type="inferred from homology"/>
<dbReference type="GO" id="GO:0008270">
    <property type="term" value="F:zinc ion binding"/>
    <property type="evidence" value="ECO:0007669"/>
    <property type="project" value="UniProtKB-UniRule"/>
</dbReference>
<dbReference type="InterPro" id="IPR041010">
    <property type="entry name" value="Znf-ACC"/>
</dbReference>
<keyword evidence="11 13" id="KW-0275">Fatty acid biosynthesis</keyword>
<reference evidence="14" key="1">
    <citation type="submission" date="2021-01" db="EMBL/GenBank/DDBJ databases">
        <title>Draft genome sequence of Acholeplasmataceae bacterium strain Mahy22.</title>
        <authorList>
            <person name="Watanabe M."/>
            <person name="Kojima H."/>
            <person name="Fukui M."/>
        </authorList>
    </citation>
    <scope>NUCLEOTIDE SEQUENCE</scope>
    <source>
        <strain evidence="14">Mahy22</strain>
    </source>
</reference>
<dbReference type="PANTHER" id="PTHR42995:SF5">
    <property type="entry name" value="ACETYL-COENZYME A CARBOXYLASE CARBOXYL TRANSFERASE SUBUNIT BETA, CHLOROPLASTIC"/>
    <property type="match status" value="1"/>
</dbReference>
<keyword evidence="13" id="KW-0963">Cytoplasm</keyword>
<dbReference type="InterPro" id="IPR034733">
    <property type="entry name" value="AcCoA_carboxyl_beta"/>
</dbReference>
<evidence type="ECO:0000256" key="2">
    <source>
        <dbReference type="ARBA" id="ARBA00022516"/>
    </source>
</evidence>
<evidence type="ECO:0000256" key="10">
    <source>
        <dbReference type="ARBA" id="ARBA00023098"/>
    </source>
</evidence>
<evidence type="ECO:0000256" key="6">
    <source>
        <dbReference type="ARBA" id="ARBA00022771"/>
    </source>
</evidence>
<comment type="subcellular location">
    <subcellularLocation>
        <location evidence="1 13">Cytoplasm</location>
    </subcellularLocation>
</comment>
<dbReference type="InterPro" id="IPR011762">
    <property type="entry name" value="COA_CT_N"/>
</dbReference>
<evidence type="ECO:0000256" key="7">
    <source>
        <dbReference type="ARBA" id="ARBA00022832"/>
    </source>
</evidence>
<feature type="binding site" evidence="13">
    <location>
        <position position="39"/>
    </location>
    <ligand>
        <name>Zn(2+)</name>
        <dbReference type="ChEBI" id="CHEBI:29105"/>
    </ligand>
</feature>
<dbReference type="GO" id="GO:0016743">
    <property type="term" value="F:carboxyl- or carbamoyltransferase activity"/>
    <property type="evidence" value="ECO:0007669"/>
    <property type="project" value="UniProtKB-UniRule"/>
</dbReference>
<evidence type="ECO:0000313" key="14">
    <source>
        <dbReference type="EMBL" id="BCR36304.1"/>
    </source>
</evidence>
<dbReference type="KEGG" id="manr:MPAN_011970"/>
<dbReference type="Pfam" id="PF01039">
    <property type="entry name" value="Carboxyl_trans"/>
    <property type="match status" value="1"/>
</dbReference>
<evidence type="ECO:0000256" key="1">
    <source>
        <dbReference type="ARBA" id="ARBA00004496"/>
    </source>
</evidence>
<dbReference type="Proteomes" id="UP000620133">
    <property type="component" value="Chromosome"/>
</dbReference>
<feature type="binding site" evidence="13">
    <location>
        <position position="61"/>
    </location>
    <ligand>
        <name>Zn(2+)</name>
        <dbReference type="ChEBI" id="CHEBI:29105"/>
    </ligand>
</feature>
<evidence type="ECO:0000256" key="9">
    <source>
        <dbReference type="ARBA" id="ARBA00022840"/>
    </source>
</evidence>
<comment type="subunit">
    <text evidence="13">Acetyl-CoA carboxylase is a heterohexamer composed of biotin carboxyl carrier protein (AccB), biotin carboxylase (AccC) and two subunits each of ACCase subunit alpha (AccA) and ACCase subunit beta (AccD).</text>
</comment>
<dbReference type="EC" id="2.1.3.15" evidence="13"/>